<dbReference type="KEGG" id="mshg:MSG_03116"/>
<organism evidence="2 3">
    <name type="scientific">Mycobacterium shigaense</name>
    <dbReference type="NCBI Taxonomy" id="722731"/>
    <lineage>
        <taxon>Bacteria</taxon>
        <taxon>Bacillati</taxon>
        <taxon>Actinomycetota</taxon>
        <taxon>Actinomycetes</taxon>
        <taxon>Mycobacteriales</taxon>
        <taxon>Mycobacteriaceae</taxon>
        <taxon>Mycobacterium</taxon>
        <taxon>Mycobacterium simiae complex</taxon>
    </lineage>
</organism>
<gene>
    <name evidence="2" type="ORF">MSG_03116</name>
</gene>
<evidence type="ECO:0000313" key="3">
    <source>
        <dbReference type="Proteomes" id="UP000217736"/>
    </source>
</evidence>
<dbReference type="EMBL" id="AP018164">
    <property type="protein sequence ID" value="BAX93256.1"/>
    <property type="molecule type" value="Genomic_DNA"/>
</dbReference>
<dbReference type="GO" id="GO:0005524">
    <property type="term" value="F:ATP binding"/>
    <property type="evidence" value="ECO:0007669"/>
    <property type="project" value="InterPro"/>
</dbReference>
<keyword evidence="3" id="KW-1185">Reference proteome</keyword>
<keyword evidence="2" id="KW-0418">Kinase</keyword>
<dbReference type="PROSITE" id="PS50011">
    <property type="entry name" value="PROTEIN_KINASE_DOM"/>
    <property type="match status" value="1"/>
</dbReference>
<dbReference type="GO" id="GO:0004674">
    <property type="term" value="F:protein serine/threonine kinase activity"/>
    <property type="evidence" value="ECO:0007669"/>
    <property type="project" value="UniProtKB-EC"/>
</dbReference>
<dbReference type="AlphaFoldDB" id="A0A1Z4EK08"/>
<accession>A0A1Z4EK08</accession>
<proteinExistence type="predicted"/>
<sequence>MGIVEQLASTLHAAHEIGLVHRDVKPSSILVGEDDFSYLIDFGNARAAGESMPMMRGPIPMNTKHFHWWPGCPVLT</sequence>
<keyword evidence="2" id="KW-0808">Transferase</keyword>
<dbReference type="EC" id="2.7.11.1" evidence="2"/>
<name>A0A1Z4EK08_9MYCO</name>
<evidence type="ECO:0000259" key="1">
    <source>
        <dbReference type="PROSITE" id="PS50011"/>
    </source>
</evidence>
<dbReference type="Proteomes" id="UP000217736">
    <property type="component" value="Chromosome"/>
</dbReference>
<reference evidence="3" key="1">
    <citation type="submission" date="2017-06" db="EMBL/GenBank/DDBJ databases">
        <title>Complete Genome Sequence of Mycobacterium shigaense.</title>
        <authorList>
            <person name="Fukano H."/>
            <person name="Yoshida M."/>
            <person name="Kazumi Y."/>
            <person name="Ogura Y."/>
            <person name="Mitarai S."/>
            <person name="Hayashi T."/>
            <person name="Hoshino Y."/>
        </authorList>
    </citation>
    <scope>NUCLEOTIDE SEQUENCE [LARGE SCALE GENOMIC DNA]</scope>
    <source>
        <strain evidence="3">UN-152</strain>
    </source>
</reference>
<protein>
    <submittedName>
        <fullName evidence="2">Protein kinase</fullName>
        <ecNumber evidence="2">2.7.11.1</ecNumber>
    </submittedName>
</protein>
<dbReference type="InterPro" id="IPR011009">
    <property type="entry name" value="Kinase-like_dom_sf"/>
</dbReference>
<feature type="domain" description="Protein kinase" evidence="1">
    <location>
        <begin position="1"/>
        <end position="76"/>
    </location>
</feature>
<dbReference type="SUPFAM" id="SSF56112">
    <property type="entry name" value="Protein kinase-like (PK-like)"/>
    <property type="match status" value="1"/>
</dbReference>
<evidence type="ECO:0000313" key="2">
    <source>
        <dbReference type="EMBL" id="BAX93256.1"/>
    </source>
</evidence>
<dbReference type="Gene3D" id="1.10.510.10">
    <property type="entry name" value="Transferase(Phosphotransferase) domain 1"/>
    <property type="match status" value="1"/>
</dbReference>
<dbReference type="InterPro" id="IPR000719">
    <property type="entry name" value="Prot_kinase_dom"/>
</dbReference>
<dbReference type="Pfam" id="PF00069">
    <property type="entry name" value="Pkinase"/>
    <property type="match status" value="1"/>
</dbReference>